<feature type="region of interest" description="Disordered" evidence="9">
    <location>
        <begin position="192"/>
        <end position="285"/>
    </location>
</feature>
<dbReference type="FunFam" id="3.30.160.60:FF:001732">
    <property type="entry name" value="Zgc:162936"/>
    <property type="match status" value="1"/>
</dbReference>
<dbReference type="Pfam" id="PF12874">
    <property type="entry name" value="zf-met"/>
    <property type="match status" value="1"/>
</dbReference>
<dbReference type="GO" id="GO:0008270">
    <property type="term" value="F:zinc ion binding"/>
    <property type="evidence" value="ECO:0007669"/>
    <property type="project" value="UniProtKB-KW"/>
</dbReference>
<dbReference type="FunFam" id="3.30.160.60:FF:000100">
    <property type="entry name" value="Zinc finger 45-like"/>
    <property type="match status" value="1"/>
</dbReference>
<evidence type="ECO:0000256" key="6">
    <source>
        <dbReference type="ARBA" id="ARBA00023125"/>
    </source>
</evidence>
<comment type="subcellular location">
    <subcellularLocation>
        <location evidence="1">Nucleus</location>
    </subcellularLocation>
</comment>
<dbReference type="GO" id="GO:0005694">
    <property type="term" value="C:chromosome"/>
    <property type="evidence" value="ECO:0007669"/>
    <property type="project" value="UniProtKB-ARBA"/>
</dbReference>
<dbReference type="Gene3D" id="3.30.160.60">
    <property type="entry name" value="Classic Zinc Finger"/>
    <property type="match status" value="11"/>
</dbReference>
<keyword evidence="5" id="KW-0862">Zinc</keyword>
<evidence type="ECO:0000259" key="10">
    <source>
        <dbReference type="PROSITE" id="PS50157"/>
    </source>
</evidence>
<dbReference type="GO" id="GO:0048729">
    <property type="term" value="P:tissue morphogenesis"/>
    <property type="evidence" value="ECO:0007669"/>
    <property type="project" value="UniProtKB-ARBA"/>
</dbReference>
<feature type="domain" description="C2H2-type" evidence="10">
    <location>
        <begin position="626"/>
        <end position="653"/>
    </location>
</feature>
<dbReference type="InterPro" id="IPR050331">
    <property type="entry name" value="Zinc_finger"/>
</dbReference>
<feature type="domain" description="C2H2-type" evidence="10">
    <location>
        <begin position="890"/>
        <end position="917"/>
    </location>
</feature>
<dbReference type="SMART" id="SM00355">
    <property type="entry name" value="ZnF_C2H2"/>
    <property type="match status" value="14"/>
</dbReference>
<keyword evidence="2" id="KW-0479">Metal-binding</keyword>
<dbReference type="PROSITE" id="PS50157">
    <property type="entry name" value="ZINC_FINGER_C2H2_2"/>
    <property type="match status" value="13"/>
</dbReference>
<feature type="compositionally biased region" description="Low complexity" evidence="9">
    <location>
        <begin position="773"/>
        <end position="791"/>
    </location>
</feature>
<name>A0A2M3ZFB3_9DIPT</name>
<feature type="compositionally biased region" description="Polar residues" evidence="9">
    <location>
        <begin position="1114"/>
        <end position="1130"/>
    </location>
</feature>
<feature type="compositionally biased region" description="Acidic residues" evidence="9">
    <location>
        <begin position="224"/>
        <end position="239"/>
    </location>
</feature>
<reference evidence="11" key="1">
    <citation type="submission" date="2018-01" db="EMBL/GenBank/DDBJ databases">
        <title>An insight into the sialome of Amazonian anophelines.</title>
        <authorList>
            <person name="Ribeiro J.M."/>
            <person name="Scarpassa V."/>
            <person name="Calvo E."/>
        </authorList>
    </citation>
    <scope>NUCLEOTIDE SEQUENCE</scope>
    <source>
        <tissue evidence="11">Salivary glands</tissue>
    </source>
</reference>
<evidence type="ECO:0000256" key="7">
    <source>
        <dbReference type="ARBA" id="ARBA00023242"/>
    </source>
</evidence>
<dbReference type="SMART" id="SM00451">
    <property type="entry name" value="ZnF_U1"/>
    <property type="match status" value="4"/>
</dbReference>
<evidence type="ECO:0000256" key="4">
    <source>
        <dbReference type="ARBA" id="ARBA00022771"/>
    </source>
</evidence>
<feature type="region of interest" description="Disordered" evidence="9">
    <location>
        <begin position="809"/>
        <end position="857"/>
    </location>
</feature>
<feature type="region of interest" description="Disordered" evidence="9">
    <location>
        <begin position="961"/>
        <end position="1165"/>
    </location>
</feature>
<dbReference type="AlphaFoldDB" id="A0A2M3ZFB3"/>
<dbReference type="GO" id="GO:0048598">
    <property type="term" value="P:embryonic morphogenesis"/>
    <property type="evidence" value="ECO:0007669"/>
    <property type="project" value="UniProtKB-ARBA"/>
</dbReference>
<dbReference type="Pfam" id="PF13912">
    <property type="entry name" value="zf-C2H2_6"/>
    <property type="match status" value="1"/>
</dbReference>
<dbReference type="FunFam" id="3.30.160.60:FF:000624">
    <property type="entry name" value="zinc finger protein 697"/>
    <property type="match status" value="1"/>
</dbReference>
<feature type="compositionally biased region" description="Polar residues" evidence="9">
    <location>
        <begin position="809"/>
        <end position="826"/>
    </location>
</feature>
<dbReference type="InterPro" id="IPR036236">
    <property type="entry name" value="Znf_C2H2_sf"/>
</dbReference>
<feature type="compositionally biased region" description="Basic and acidic residues" evidence="9">
    <location>
        <begin position="972"/>
        <end position="982"/>
    </location>
</feature>
<keyword evidence="4 8" id="KW-0863">Zinc-finger</keyword>
<feature type="compositionally biased region" description="Low complexity" evidence="9">
    <location>
        <begin position="755"/>
        <end position="766"/>
    </location>
</feature>
<evidence type="ECO:0000313" key="11">
    <source>
        <dbReference type="EMBL" id="MBW27247.1"/>
    </source>
</evidence>
<proteinExistence type="predicted"/>
<evidence type="ECO:0000256" key="8">
    <source>
        <dbReference type="PROSITE-ProRule" id="PRU00042"/>
    </source>
</evidence>
<dbReference type="GO" id="GO:0043565">
    <property type="term" value="F:sequence-specific DNA binding"/>
    <property type="evidence" value="ECO:0007669"/>
    <property type="project" value="UniProtKB-ARBA"/>
</dbReference>
<keyword evidence="6" id="KW-0238">DNA-binding</keyword>
<evidence type="ECO:0000256" key="2">
    <source>
        <dbReference type="ARBA" id="ARBA00022723"/>
    </source>
</evidence>
<keyword evidence="3" id="KW-0677">Repeat</keyword>
<feature type="domain" description="C2H2-type" evidence="10">
    <location>
        <begin position="862"/>
        <end position="889"/>
    </location>
</feature>
<feature type="domain" description="C2H2-type" evidence="10">
    <location>
        <begin position="494"/>
        <end position="516"/>
    </location>
</feature>
<feature type="region of interest" description="Disordered" evidence="9">
    <location>
        <begin position="435"/>
        <end position="458"/>
    </location>
</feature>
<keyword evidence="7" id="KW-0539">Nucleus</keyword>
<dbReference type="EMBL" id="GGFM01006496">
    <property type="protein sequence ID" value="MBW27247.1"/>
    <property type="molecule type" value="Transcribed_RNA"/>
</dbReference>
<organism evidence="11">
    <name type="scientific">Anopheles braziliensis</name>
    <dbReference type="NCBI Taxonomy" id="58242"/>
    <lineage>
        <taxon>Eukaryota</taxon>
        <taxon>Metazoa</taxon>
        <taxon>Ecdysozoa</taxon>
        <taxon>Arthropoda</taxon>
        <taxon>Hexapoda</taxon>
        <taxon>Insecta</taxon>
        <taxon>Pterygota</taxon>
        <taxon>Neoptera</taxon>
        <taxon>Endopterygota</taxon>
        <taxon>Diptera</taxon>
        <taxon>Nematocera</taxon>
        <taxon>Culicoidea</taxon>
        <taxon>Culicidae</taxon>
        <taxon>Anophelinae</taxon>
        <taxon>Anopheles</taxon>
    </lineage>
</organism>
<feature type="domain" description="C2H2-type" evidence="10">
    <location>
        <begin position="654"/>
        <end position="678"/>
    </location>
</feature>
<feature type="domain" description="C2H2-type" evidence="10">
    <location>
        <begin position="312"/>
        <end position="334"/>
    </location>
</feature>
<feature type="compositionally biased region" description="Acidic residues" evidence="9">
    <location>
        <begin position="1034"/>
        <end position="1057"/>
    </location>
</feature>
<feature type="compositionally biased region" description="Polar residues" evidence="9">
    <location>
        <begin position="833"/>
        <end position="845"/>
    </location>
</feature>
<feature type="domain" description="C2H2-type" evidence="10">
    <location>
        <begin position="340"/>
        <end position="370"/>
    </location>
</feature>
<dbReference type="GO" id="GO:0045893">
    <property type="term" value="P:positive regulation of DNA-templated transcription"/>
    <property type="evidence" value="ECO:0007669"/>
    <property type="project" value="UniProtKB-ARBA"/>
</dbReference>
<dbReference type="SUPFAM" id="SSF57667">
    <property type="entry name" value="beta-beta-alpha zinc fingers"/>
    <property type="match status" value="6"/>
</dbReference>
<protein>
    <submittedName>
        <fullName evidence="11">Putative transcriptional repressor salm</fullName>
    </submittedName>
</protein>
<feature type="domain" description="C2H2-type" evidence="10">
    <location>
        <begin position="82"/>
        <end position="110"/>
    </location>
</feature>
<feature type="region of interest" description="Disordered" evidence="9">
    <location>
        <begin position="753"/>
        <end position="791"/>
    </location>
</feature>
<feature type="domain" description="C2H2-type" evidence="10">
    <location>
        <begin position="1197"/>
        <end position="1224"/>
    </location>
</feature>
<feature type="region of interest" description="Disordered" evidence="9">
    <location>
        <begin position="693"/>
        <end position="735"/>
    </location>
</feature>
<evidence type="ECO:0000256" key="3">
    <source>
        <dbReference type="ARBA" id="ARBA00022737"/>
    </source>
</evidence>
<dbReference type="InterPro" id="IPR003604">
    <property type="entry name" value="Matrin/U1-like-C_Znf_C2H2"/>
</dbReference>
<dbReference type="InterPro" id="IPR013087">
    <property type="entry name" value="Znf_C2H2_type"/>
</dbReference>
<evidence type="ECO:0000256" key="1">
    <source>
        <dbReference type="ARBA" id="ARBA00004123"/>
    </source>
</evidence>
<feature type="domain" description="C2H2-type" evidence="10">
    <location>
        <begin position="1169"/>
        <end position="1196"/>
    </location>
</feature>
<feature type="domain" description="C2H2-type" evidence="10">
    <location>
        <begin position="53"/>
        <end position="81"/>
    </location>
</feature>
<accession>A0A2M3ZFB3</accession>
<feature type="compositionally biased region" description="Basic and acidic residues" evidence="9">
    <location>
        <begin position="848"/>
        <end position="857"/>
    </location>
</feature>
<feature type="domain" description="C2H2-type" evidence="10">
    <location>
        <begin position="10"/>
        <end position="35"/>
    </location>
</feature>
<feature type="compositionally biased region" description="Acidic residues" evidence="9">
    <location>
        <begin position="247"/>
        <end position="256"/>
    </location>
</feature>
<feature type="compositionally biased region" description="Polar residues" evidence="9">
    <location>
        <begin position="1086"/>
        <end position="1097"/>
    </location>
</feature>
<evidence type="ECO:0000256" key="9">
    <source>
        <dbReference type="SAM" id="MobiDB-lite"/>
    </source>
</evidence>
<feature type="compositionally biased region" description="Acidic residues" evidence="9">
    <location>
        <begin position="983"/>
        <end position="1018"/>
    </location>
</feature>
<sequence length="1264" mass="135759">MRTHEKSNSFECKLCFSIFASDPAFAHHIRTEHAGMGLADALPPVPESEASRVICTYCDRTFADGDQLEDHLHQQHLGVRPYKCNMCPKAFIRMDFLQCHYAKYHNFHRLSMMGLGDGAGFGPGSGGGGSGGGGMNHPLDPIDRAVQRAALWNSGFLAGGGTTQGSHGRQHDLSASGVPRLAVRKMEDLLDGPRRIAPGGMAPLGLYSRRTSHTTGTTIGSSSSEDDDEDDDDDDDEDELKMVVVLGDEDGDDEGTGAESNGQRKRKLTNGGTHSARSAKKKKRTTIGAEIAAGTQLPVATVPVAEEEAGKHRCPVCERRFVHEPELMAHVRVHPDLPTYKCPLCELTFIGSDYLKAHLKKHVVGDGEDPNAPGAIDLKAPAVTVSVVVPAATASSRTSTTTSPAPPALIASKFPKIVSKVPSTGISLLKPLEERKPPDQQQQPQQQQQQQQPSQEYCTKTADGKFKCTVCERLFSHQQTVRIHFRNHTNEKPYKCAFCTESYIRSDYLERHLKVHFKDGVLPANAIASMAAAAAREAAAAVALSNGTGGSQRLSLPSSPTPPLLATTAAAASSTPAPAAAIASAVKGDVKREVTPSTTPTPKPLIGRAGLAPENYHFAESNDGQFVCKICDKVFAQVASLRKHALAHNEEKPFYCEVCDRSFIRVDYLKEHFKSKRHLQLVSEGLIGLREVEEDDSTMDGGGGGGSSSRSRAAPSKRRSKAGDKRKPNSNALTVNATAVTVDAIHPTLAAANCGNSRCSSTSSSGSSGGGSSSNSSSSSSSSSSGGSISRSSSACEVAIIEHTTPTKLVMNNSSSNSNGAVQTPPSAGEQHPAQQKTTPGSAGTTPEFHRSDYERTSDGRYKCNQCDKTFVTAVTLKMHIRLHTGEKPYKCDKCDKAFIRSDYLKTHEKTHRQQSFLSLLALTSKEPSTASEAGDDSDVGEGRTDGTAAAVVADSAAAVGERHSVTMKSMIKREGPGKGEEEGAEVDEDEEDAEDAEDGDPSEDSEADEEEEEEEDGAQVIKVMVKEASCSESENEDDDDEEDEEEEDEGTGEEAEERVSSRASKKHFASASHNSTIDLPDRESTTASLLQRNRAQPPSGREVAGAKEARASFHSNRSIVSGGESSNNGYDDHDEDDSASQTSDGQRMANGGGGSYWAPGGEPRPDKHSCPTCHKLFAWPKSLKIHMRTHTGEKPYRCDVCGKCFGRSDSLRGHKRTHSEEHQHQQQQQQRIVQCHLCDLCCTSGEELVQHQLAAHGIQPLEC</sequence>
<dbReference type="PANTHER" id="PTHR16515">
    <property type="entry name" value="PR DOMAIN ZINC FINGER PROTEIN"/>
    <property type="match status" value="1"/>
</dbReference>
<feature type="compositionally biased region" description="Low complexity" evidence="9">
    <location>
        <begin position="439"/>
        <end position="455"/>
    </location>
</feature>
<dbReference type="PROSITE" id="PS00028">
    <property type="entry name" value="ZINC_FINGER_C2H2_1"/>
    <property type="match status" value="13"/>
</dbReference>
<dbReference type="PANTHER" id="PTHR16515:SF2">
    <property type="entry name" value="PR DOMAIN ZINC FINGER PROTEIN 4"/>
    <property type="match status" value="1"/>
</dbReference>
<dbReference type="Pfam" id="PF00096">
    <property type="entry name" value="zf-C2H2"/>
    <property type="match status" value="6"/>
</dbReference>
<feature type="domain" description="C2H2-type" evidence="10">
    <location>
        <begin position="466"/>
        <end position="493"/>
    </location>
</feature>
<dbReference type="GO" id="GO:0005634">
    <property type="term" value="C:nucleus"/>
    <property type="evidence" value="ECO:0007669"/>
    <property type="project" value="UniProtKB-SubCell"/>
</dbReference>
<evidence type="ECO:0000256" key="5">
    <source>
        <dbReference type="ARBA" id="ARBA00022833"/>
    </source>
</evidence>